<reference evidence="3" key="1">
    <citation type="journal article" date="2012" name="Nat. Biotechnol.">
        <title>Reference genome sequence of the model plant Setaria.</title>
        <authorList>
            <person name="Bennetzen J.L."/>
            <person name="Schmutz J."/>
            <person name="Wang H."/>
            <person name="Percifield R."/>
            <person name="Hawkins J."/>
            <person name="Pontaroli A.C."/>
            <person name="Estep M."/>
            <person name="Feng L."/>
            <person name="Vaughn J.N."/>
            <person name="Grimwood J."/>
            <person name="Jenkins J."/>
            <person name="Barry K."/>
            <person name="Lindquist E."/>
            <person name="Hellsten U."/>
            <person name="Deshpande S."/>
            <person name="Wang X."/>
            <person name="Wu X."/>
            <person name="Mitros T."/>
            <person name="Triplett J."/>
            <person name="Yang X."/>
            <person name="Ye C.Y."/>
            <person name="Mauro-Herrera M."/>
            <person name="Wang L."/>
            <person name="Li P."/>
            <person name="Sharma M."/>
            <person name="Sharma R."/>
            <person name="Ronald P.C."/>
            <person name="Panaud O."/>
            <person name="Kellogg E.A."/>
            <person name="Brutnell T.P."/>
            <person name="Doust A.N."/>
            <person name="Tuskan G.A."/>
            <person name="Rokhsar D."/>
            <person name="Devos K.M."/>
        </authorList>
    </citation>
    <scope>NUCLEOTIDE SEQUENCE [LARGE SCALE GENOMIC DNA]</scope>
    <source>
        <strain evidence="3">cv. Yugu1</strain>
    </source>
</reference>
<dbReference type="InParanoid" id="K4AHN9"/>
<dbReference type="HOGENOM" id="CLU_2798808_0_0_1"/>
<reference evidence="2" key="2">
    <citation type="submission" date="2018-08" db="UniProtKB">
        <authorList>
            <consortium name="EnsemblPlants"/>
        </authorList>
    </citation>
    <scope>IDENTIFICATION</scope>
    <source>
        <strain evidence="2">Yugu1</strain>
    </source>
</reference>
<evidence type="ECO:0000256" key="1">
    <source>
        <dbReference type="SAM" id="MobiDB-lite"/>
    </source>
</evidence>
<evidence type="ECO:0000313" key="3">
    <source>
        <dbReference type="Proteomes" id="UP000004995"/>
    </source>
</evidence>
<keyword evidence="3" id="KW-1185">Reference proteome</keyword>
<dbReference type="Gramene" id="KQK87203">
    <property type="protein sequence ID" value="KQK87203"/>
    <property type="gene ID" value="SETIT_038396mg"/>
</dbReference>
<evidence type="ECO:0000313" key="2">
    <source>
        <dbReference type="EnsemblPlants" id="KQK87203"/>
    </source>
</evidence>
<protein>
    <submittedName>
        <fullName evidence="2">Uncharacterized protein</fullName>
    </submittedName>
</protein>
<dbReference type="EnsemblPlants" id="KQK87203">
    <property type="protein sequence ID" value="KQK87203"/>
    <property type="gene ID" value="SETIT_038396mg"/>
</dbReference>
<sequence>MVESKKRKENIPLCFFTPISLCNLLGNVRHVPGCSKICGSFAFLESDPEDSCHTRRGVQSGAPMGQLN</sequence>
<proteinExistence type="predicted"/>
<dbReference type="Proteomes" id="UP000004995">
    <property type="component" value="Unassembled WGS sequence"/>
</dbReference>
<dbReference type="EMBL" id="AGNK02005374">
    <property type="status" value="NOT_ANNOTATED_CDS"/>
    <property type="molecule type" value="Genomic_DNA"/>
</dbReference>
<name>K4AHN9_SETIT</name>
<accession>K4AHN9</accession>
<feature type="region of interest" description="Disordered" evidence="1">
    <location>
        <begin position="48"/>
        <end position="68"/>
    </location>
</feature>
<dbReference type="AlphaFoldDB" id="K4AHN9"/>
<organism evidence="2 3">
    <name type="scientific">Setaria italica</name>
    <name type="common">Foxtail millet</name>
    <name type="synonym">Panicum italicum</name>
    <dbReference type="NCBI Taxonomy" id="4555"/>
    <lineage>
        <taxon>Eukaryota</taxon>
        <taxon>Viridiplantae</taxon>
        <taxon>Streptophyta</taxon>
        <taxon>Embryophyta</taxon>
        <taxon>Tracheophyta</taxon>
        <taxon>Spermatophyta</taxon>
        <taxon>Magnoliopsida</taxon>
        <taxon>Liliopsida</taxon>
        <taxon>Poales</taxon>
        <taxon>Poaceae</taxon>
        <taxon>PACMAD clade</taxon>
        <taxon>Panicoideae</taxon>
        <taxon>Panicodae</taxon>
        <taxon>Paniceae</taxon>
        <taxon>Cenchrinae</taxon>
        <taxon>Setaria</taxon>
    </lineage>
</organism>